<dbReference type="PIRSF" id="PIRSF004532">
    <property type="entry name" value="GlpX"/>
    <property type="match status" value="1"/>
</dbReference>
<protein>
    <recommendedName>
        <fullName evidence="7">Fructose-1,6-bisphosphatase</fullName>
    </recommendedName>
</protein>
<dbReference type="PANTHER" id="PTHR30447:SF0">
    <property type="entry name" value="FRUCTOSE-1,6-BISPHOSPHATASE 1 CLASS 2-RELATED"/>
    <property type="match status" value="1"/>
</dbReference>
<keyword evidence="3" id="KW-0479">Metal-binding</keyword>
<dbReference type="STRING" id="1121416.SAMN02745220_03452"/>
<name>A0A1M7YCZ5_9BACT</name>
<evidence type="ECO:0000313" key="8">
    <source>
        <dbReference type="EMBL" id="SHO50446.1"/>
    </source>
</evidence>
<keyword evidence="5" id="KW-0464">Manganese</keyword>
<comment type="catalytic activity">
    <reaction evidence="1">
        <text>beta-D-fructose 1,6-bisphosphate + H2O = beta-D-fructose 6-phosphate + phosphate</text>
        <dbReference type="Rhea" id="RHEA:11064"/>
        <dbReference type="ChEBI" id="CHEBI:15377"/>
        <dbReference type="ChEBI" id="CHEBI:32966"/>
        <dbReference type="ChEBI" id="CHEBI:43474"/>
        <dbReference type="ChEBI" id="CHEBI:57634"/>
        <dbReference type="EC" id="3.1.3.11"/>
    </reaction>
</comment>
<dbReference type="Gene3D" id="3.30.540.10">
    <property type="entry name" value="Fructose-1,6-Bisphosphatase, subunit A, domain 1"/>
    <property type="match status" value="1"/>
</dbReference>
<sequence>MNTNYGMEIVRATEIAALTAGRMQGLGDHDAILNTTRSAIIKTLNRIHIDGAVVNDRFHDREDIVNLPERIGQGGEKTDVMAIALEGYHNAADGRNNVTSFAAIAREGSIQSVPNLSMYKIVVGPEVGNVIDINQPPLVNVKRTARALRKYTENVTVCILNQARHYQLIREVRSCGARIKLIDEGEISGCLAAITGEKADIYMGYGFAPEGTMVAAALSCLGGYFEGKIFYENDRDKALAAEHGIKDFDKTFRAQDLIRSKEVAFAATGVTDGEFLEGVRFTSNGAVTSSFVARAETHTYRRLETRHFFDYKPVF</sequence>
<dbReference type="GO" id="GO:0042132">
    <property type="term" value="F:fructose 1,6-bisphosphate 1-phosphatase activity"/>
    <property type="evidence" value="ECO:0007669"/>
    <property type="project" value="UniProtKB-EC"/>
</dbReference>
<dbReference type="GO" id="GO:0046872">
    <property type="term" value="F:metal ion binding"/>
    <property type="evidence" value="ECO:0007669"/>
    <property type="project" value="UniProtKB-KW"/>
</dbReference>
<dbReference type="Proteomes" id="UP000184603">
    <property type="component" value="Unassembled WGS sequence"/>
</dbReference>
<dbReference type="AlphaFoldDB" id="A0A1M7YCZ5"/>
<evidence type="ECO:0000256" key="5">
    <source>
        <dbReference type="ARBA" id="ARBA00023211"/>
    </source>
</evidence>
<dbReference type="GO" id="GO:0005829">
    <property type="term" value="C:cytosol"/>
    <property type="evidence" value="ECO:0007669"/>
    <property type="project" value="TreeGrafter"/>
</dbReference>
<evidence type="ECO:0000256" key="4">
    <source>
        <dbReference type="ARBA" id="ARBA00022801"/>
    </source>
</evidence>
<reference evidence="8 9" key="1">
    <citation type="submission" date="2016-12" db="EMBL/GenBank/DDBJ databases">
        <authorList>
            <person name="Song W.-J."/>
            <person name="Kurnit D.M."/>
        </authorList>
    </citation>
    <scope>NUCLEOTIDE SEQUENCE [LARGE SCALE GENOMIC DNA]</scope>
    <source>
        <strain evidence="8 9">DSM 18488</strain>
    </source>
</reference>
<dbReference type="Pfam" id="PF03320">
    <property type="entry name" value="FBPase_glpX"/>
    <property type="match status" value="1"/>
</dbReference>
<keyword evidence="4" id="KW-0378">Hydrolase</keyword>
<dbReference type="GO" id="GO:0030388">
    <property type="term" value="P:fructose 1,6-bisphosphate metabolic process"/>
    <property type="evidence" value="ECO:0007669"/>
    <property type="project" value="TreeGrafter"/>
</dbReference>
<evidence type="ECO:0000256" key="6">
    <source>
        <dbReference type="ARBA" id="ARBA00023277"/>
    </source>
</evidence>
<dbReference type="Gene3D" id="3.40.190.90">
    <property type="match status" value="1"/>
</dbReference>
<evidence type="ECO:0000256" key="7">
    <source>
        <dbReference type="PIRNR" id="PIRNR004532"/>
    </source>
</evidence>
<evidence type="ECO:0000313" key="9">
    <source>
        <dbReference type="Proteomes" id="UP000184603"/>
    </source>
</evidence>
<evidence type="ECO:0000256" key="1">
    <source>
        <dbReference type="ARBA" id="ARBA00001273"/>
    </source>
</evidence>
<dbReference type="GO" id="GO:0006071">
    <property type="term" value="P:glycerol metabolic process"/>
    <property type="evidence" value="ECO:0007669"/>
    <property type="project" value="InterPro"/>
</dbReference>
<keyword evidence="9" id="KW-1185">Reference proteome</keyword>
<dbReference type="SUPFAM" id="SSF56655">
    <property type="entry name" value="Carbohydrate phosphatase"/>
    <property type="match status" value="1"/>
</dbReference>
<dbReference type="InterPro" id="IPR004464">
    <property type="entry name" value="FBPase_class-2/SBPase"/>
</dbReference>
<proteinExistence type="inferred from homology"/>
<comment type="similarity">
    <text evidence="2 7">Belongs to the FBPase class 2 family.</text>
</comment>
<dbReference type="OrthoDB" id="9779353at2"/>
<evidence type="ECO:0000256" key="2">
    <source>
        <dbReference type="ARBA" id="ARBA00008989"/>
    </source>
</evidence>
<accession>A0A1M7YCZ5</accession>
<dbReference type="PANTHER" id="PTHR30447">
    <property type="entry name" value="FRUCTOSE-1,6-BISPHOSPHATASE CLASS 2"/>
    <property type="match status" value="1"/>
</dbReference>
<evidence type="ECO:0000256" key="3">
    <source>
        <dbReference type="ARBA" id="ARBA00022723"/>
    </source>
</evidence>
<keyword evidence="6 7" id="KW-0119">Carbohydrate metabolism</keyword>
<dbReference type="EMBL" id="FRFE01000019">
    <property type="protein sequence ID" value="SHO50446.1"/>
    <property type="molecule type" value="Genomic_DNA"/>
</dbReference>
<dbReference type="RefSeq" id="WP_073614916.1">
    <property type="nucleotide sequence ID" value="NZ_FRFE01000019.1"/>
</dbReference>
<dbReference type="GO" id="GO:0006094">
    <property type="term" value="P:gluconeogenesis"/>
    <property type="evidence" value="ECO:0007669"/>
    <property type="project" value="InterPro"/>
</dbReference>
<gene>
    <name evidence="8" type="ORF">SAMN02745220_03452</name>
</gene>
<organism evidence="8 9">
    <name type="scientific">Desulfopila aestuarii DSM 18488</name>
    <dbReference type="NCBI Taxonomy" id="1121416"/>
    <lineage>
        <taxon>Bacteria</taxon>
        <taxon>Pseudomonadati</taxon>
        <taxon>Thermodesulfobacteriota</taxon>
        <taxon>Desulfobulbia</taxon>
        <taxon>Desulfobulbales</taxon>
        <taxon>Desulfocapsaceae</taxon>
        <taxon>Desulfopila</taxon>
    </lineage>
</organism>